<dbReference type="InterPro" id="IPR007055">
    <property type="entry name" value="BON_dom"/>
</dbReference>
<evidence type="ECO:0000313" key="2">
    <source>
        <dbReference type="EMBL" id="MFF3567665.1"/>
    </source>
</evidence>
<proteinExistence type="predicted"/>
<organism evidence="2 3">
    <name type="scientific">Nocardia jiangxiensis</name>
    <dbReference type="NCBI Taxonomy" id="282685"/>
    <lineage>
        <taxon>Bacteria</taxon>
        <taxon>Bacillati</taxon>
        <taxon>Actinomycetota</taxon>
        <taxon>Actinomycetes</taxon>
        <taxon>Mycobacteriales</taxon>
        <taxon>Nocardiaceae</taxon>
        <taxon>Nocardia</taxon>
    </lineage>
</organism>
<name>A0ABW6RWQ0_9NOCA</name>
<reference evidence="2 3" key="1">
    <citation type="submission" date="2024-10" db="EMBL/GenBank/DDBJ databases">
        <title>The Natural Products Discovery Center: Release of the First 8490 Sequenced Strains for Exploring Actinobacteria Biosynthetic Diversity.</title>
        <authorList>
            <person name="Kalkreuter E."/>
            <person name="Kautsar S.A."/>
            <person name="Yang D."/>
            <person name="Bader C.D."/>
            <person name="Teijaro C.N."/>
            <person name="Fluegel L."/>
            <person name="Davis C.M."/>
            <person name="Simpson J.R."/>
            <person name="Lauterbach L."/>
            <person name="Steele A.D."/>
            <person name="Gui C."/>
            <person name="Meng S."/>
            <person name="Li G."/>
            <person name="Viehrig K."/>
            <person name="Ye F."/>
            <person name="Su P."/>
            <person name="Kiefer A.F."/>
            <person name="Nichols A."/>
            <person name="Cepeda A.J."/>
            <person name="Yan W."/>
            <person name="Fan B."/>
            <person name="Jiang Y."/>
            <person name="Adhikari A."/>
            <person name="Zheng C.-J."/>
            <person name="Schuster L."/>
            <person name="Cowan T.M."/>
            <person name="Smanski M.J."/>
            <person name="Chevrette M.G."/>
            <person name="De Carvalho L.P.S."/>
            <person name="Shen B."/>
        </authorList>
    </citation>
    <scope>NUCLEOTIDE SEQUENCE [LARGE SCALE GENOMIC DNA]</scope>
    <source>
        <strain evidence="2 3">NPDC002593</strain>
    </source>
</reference>
<feature type="domain" description="BON" evidence="1">
    <location>
        <begin position="96"/>
        <end position="158"/>
    </location>
</feature>
<gene>
    <name evidence="2" type="ORF">ACFYXQ_07745</name>
</gene>
<evidence type="ECO:0000259" key="1">
    <source>
        <dbReference type="Pfam" id="PF04972"/>
    </source>
</evidence>
<dbReference type="Proteomes" id="UP001601992">
    <property type="component" value="Unassembled WGS sequence"/>
</dbReference>
<dbReference type="EMBL" id="JBIAQY010000002">
    <property type="protein sequence ID" value="MFF3567665.1"/>
    <property type="molecule type" value="Genomic_DNA"/>
</dbReference>
<sequence>MHTGIDRLPHSATRVAKTLLSAKIPFAVARGCAARLEHTGLLRTARELREQVDWSRVAERAGMSPCARAFLGLLDDLHIGHGGDVTTDDLSPQYSAANLRRALAEDSRTAELGVRVSVRDNAVVLCGEVASSRRCRQLEDIVREHAPKLLVHNDIRVTTPDVPASHEQLD</sequence>
<dbReference type="RefSeq" id="WP_387402914.1">
    <property type="nucleotide sequence ID" value="NZ_JBIAQY010000002.1"/>
</dbReference>
<keyword evidence="3" id="KW-1185">Reference proteome</keyword>
<protein>
    <submittedName>
        <fullName evidence="2">BON domain-containing protein</fullName>
    </submittedName>
</protein>
<comment type="caution">
    <text evidence="2">The sequence shown here is derived from an EMBL/GenBank/DDBJ whole genome shotgun (WGS) entry which is preliminary data.</text>
</comment>
<accession>A0ABW6RWQ0</accession>
<evidence type="ECO:0000313" key="3">
    <source>
        <dbReference type="Proteomes" id="UP001601992"/>
    </source>
</evidence>
<dbReference type="Pfam" id="PF04972">
    <property type="entry name" value="BON"/>
    <property type="match status" value="1"/>
</dbReference>